<dbReference type="InterPro" id="IPR023198">
    <property type="entry name" value="PGP-like_dom2"/>
</dbReference>
<dbReference type="CDD" id="cd02603">
    <property type="entry name" value="HAD_sEH-N_like"/>
    <property type="match status" value="1"/>
</dbReference>
<dbReference type="PANTHER" id="PTHR43611:SF3">
    <property type="entry name" value="FLAVIN MONONUCLEOTIDE HYDROLASE 1, CHLOROPLATIC"/>
    <property type="match status" value="1"/>
</dbReference>
<evidence type="ECO:0000313" key="1">
    <source>
        <dbReference type="EMBL" id="MBC8562345.1"/>
    </source>
</evidence>
<gene>
    <name evidence="1" type="ORF">H8704_06835</name>
</gene>
<name>A0ABR7N161_9FIRM</name>
<organism evidence="1 2">
    <name type="scientific">Jutongia huaianensis</name>
    <dbReference type="NCBI Taxonomy" id="2763668"/>
    <lineage>
        <taxon>Bacteria</taxon>
        <taxon>Bacillati</taxon>
        <taxon>Bacillota</taxon>
        <taxon>Clostridia</taxon>
        <taxon>Lachnospirales</taxon>
        <taxon>Lachnospiraceae</taxon>
        <taxon>Jutongia</taxon>
    </lineage>
</organism>
<dbReference type="Proteomes" id="UP000606193">
    <property type="component" value="Unassembled WGS sequence"/>
</dbReference>
<proteinExistence type="predicted"/>
<accession>A0ABR7N161</accession>
<dbReference type="Pfam" id="PF00702">
    <property type="entry name" value="Hydrolase"/>
    <property type="match status" value="1"/>
</dbReference>
<dbReference type="Gene3D" id="1.10.150.240">
    <property type="entry name" value="Putative phosphatase, domain 2"/>
    <property type="match status" value="1"/>
</dbReference>
<dbReference type="SUPFAM" id="SSF56784">
    <property type="entry name" value="HAD-like"/>
    <property type="match status" value="1"/>
</dbReference>
<dbReference type="InterPro" id="IPR006439">
    <property type="entry name" value="HAD-SF_hydro_IA"/>
</dbReference>
<dbReference type="InterPro" id="IPR023214">
    <property type="entry name" value="HAD_sf"/>
</dbReference>
<dbReference type="InterPro" id="IPR036412">
    <property type="entry name" value="HAD-like_sf"/>
</dbReference>
<evidence type="ECO:0000313" key="2">
    <source>
        <dbReference type="Proteomes" id="UP000606193"/>
    </source>
</evidence>
<protein>
    <submittedName>
        <fullName evidence="1">HAD family phosphatase</fullName>
    </submittedName>
</protein>
<keyword evidence="2" id="KW-1185">Reference proteome</keyword>
<dbReference type="Gene3D" id="3.40.50.1000">
    <property type="entry name" value="HAD superfamily/HAD-like"/>
    <property type="match status" value="1"/>
</dbReference>
<dbReference type="PRINTS" id="PR00413">
    <property type="entry name" value="HADHALOGNASE"/>
</dbReference>
<dbReference type="PANTHER" id="PTHR43611">
    <property type="entry name" value="ALPHA-D-GLUCOSE 1-PHOSPHATE PHOSPHATASE"/>
    <property type="match status" value="1"/>
</dbReference>
<dbReference type="SFLD" id="SFLDG01129">
    <property type="entry name" value="C1.5:_HAD__Beta-PGM__Phosphata"/>
    <property type="match status" value="1"/>
</dbReference>
<dbReference type="SFLD" id="SFLDS00003">
    <property type="entry name" value="Haloacid_Dehalogenase"/>
    <property type="match status" value="1"/>
</dbReference>
<dbReference type="NCBIfam" id="TIGR01509">
    <property type="entry name" value="HAD-SF-IA-v3"/>
    <property type="match status" value="1"/>
</dbReference>
<dbReference type="EMBL" id="JACRSX010000006">
    <property type="protein sequence ID" value="MBC8562345.1"/>
    <property type="molecule type" value="Genomic_DNA"/>
</dbReference>
<comment type="caution">
    <text evidence="1">The sequence shown here is derived from an EMBL/GenBank/DDBJ whole genome shotgun (WGS) entry which is preliminary data.</text>
</comment>
<reference evidence="1 2" key="1">
    <citation type="submission" date="2020-08" db="EMBL/GenBank/DDBJ databases">
        <title>Genome public.</title>
        <authorList>
            <person name="Liu C."/>
            <person name="Sun Q."/>
        </authorList>
    </citation>
    <scope>NUCLEOTIDE SEQUENCE [LARGE SCALE GENOMIC DNA]</scope>
    <source>
        <strain evidence="1 2">NSJ-37</strain>
    </source>
</reference>
<sequence length="205" mass="23870">MTNIKNFIFDIGGVLLEYRWADMLMDHGLSRENAIAIGNTMFNDPLWSGMDLAAAGEEQSIIEAYRKKYPAYGDTIAWFINHCEYMHVPRKDVWERVHTLKELGYPLYLLSNYPETMFHKHTDDAPFRQDMSGGVISYEIKKLKPYPEIYQHLLQKYNLIPEQCLFFDDRAENTEGARKQGIHAITVTSRQFLIEELDKIIAATK</sequence>